<feature type="domain" description="Diacylglycerol glucosyltransferase N-terminal" evidence="6">
    <location>
        <begin position="24"/>
        <end position="187"/>
    </location>
</feature>
<evidence type="ECO:0000256" key="3">
    <source>
        <dbReference type="ARBA" id="ARBA00022676"/>
    </source>
</evidence>
<dbReference type="Pfam" id="PF06925">
    <property type="entry name" value="MGDG_synth"/>
    <property type="match status" value="1"/>
</dbReference>
<dbReference type="STRING" id="1123350.SAMN02744040_01160"/>
<comment type="similarity">
    <text evidence="2">Belongs to the glycosyltransferase 28 family.</text>
</comment>
<dbReference type="PANTHER" id="PTHR43025:SF3">
    <property type="entry name" value="MONOGALACTOSYLDIACYLGLYCEROL SYNTHASE 1, CHLOROPLASTIC"/>
    <property type="match status" value="1"/>
</dbReference>
<keyword evidence="3" id="KW-0328">Glycosyltransferase</keyword>
<dbReference type="InterPro" id="IPR007235">
    <property type="entry name" value="Glyco_trans_28_C"/>
</dbReference>
<name>A0A1M5QZP4_9FIRM</name>
<dbReference type="SUPFAM" id="SSF53756">
    <property type="entry name" value="UDP-Glycosyltransferase/glycogen phosphorylase"/>
    <property type="match status" value="1"/>
</dbReference>
<dbReference type="GO" id="GO:0016758">
    <property type="term" value="F:hexosyltransferase activity"/>
    <property type="evidence" value="ECO:0007669"/>
    <property type="project" value="InterPro"/>
</dbReference>
<sequence length="379" mass="43846">MFERMVKMIRDDILILTANFGSGHVCVANAIKEQLKIYDDSLNIDVVDIVKICNPHLTDEVYKAYEILVKNNRDIYNYFYKMRAKGQGIMDKIIYKMYLSKIAKCIRNKNPKFIISTFPMCSGFVSMYKEKYKSKIPFITCITDVVDSCEWIYPNTDKYMVATQSIKLNLINKGIDSECIEVTGIPVRKNFLVKCNDDIRKRYNIKNSDFVILIMGGGLGLLPKNDEFYTYLDNLENVKTIVITGKNRERFNYLTKKLNLKNTIVKGFTDEIDKFMKNADILITKPGGVSTFEAIHSEIPMLVNEPTLAQELENANFIERSGVGIVVRNSNEFKNIVKEFIISDRLKKKLRENIKEVKKQLNMDMLIDYVENIKEKSIV</sequence>
<evidence type="ECO:0000313" key="7">
    <source>
        <dbReference type="EMBL" id="SHH19378.1"/>
    </source>
</evidence>
<dbReference type="InterPro" id="IPR009695">
    <property type="entry name" value="Diacylglyc_glucosyltr_N"/>
</dbReference>
<keyword evidence="8" id="KW-1185">Reference proteome</keyword>
<dbReference type="GO" id="GO:0009247">
    <property type="term" value="P:glycolipid biosynthetic process"/>
    <property type="evidence" value="ECO:0007669"/>
    <property type="project" value="InterPro"/>
</dbReference>
<evidence type="ECO:0000256" key="4">
    <source>
        <dbReference type="ARBA" id="ARBA00022679"/>
    </source>
</evidence>
<dbReference type="GO" id="GO:0016020">
    <property type="term" value="C:membrane"/>
    <property type="evidence" value="ECO:0007669"/>
    <property type="project" value="UniProtKB-SubCell"/>
</dbReference>
<evidence type="ECO:0000259" key="5">
    <source>
        <dbReference type="Pfam" id="PF04101"/>
    </source>
</evidence>
<accession>A0A1M5QZP4</accession>
<organism evidence="7 8">
    <name type="scientific">Tepidibacter thalassicus DSM 15285</name>
    <dbReference type="NCBI Taxonomy" id="1123350"/>
    <lineage>
        <taxon>Bacteria</taxon>
        <taxon>Bacillati</taxon>
        <taxon>Bacillota</taxon>
        <taxon>Clostridia</taxon>
        <taxon>Peptostreptococcales</taxon>
        <taxon>Peptostreptococcaceae</taxon>
        <taxon>Tepidibacter</taxon>
    </lineage>
</organism>
<evidence type="ECO:0000256" key="2">
    <source>
        <dbReference type="ARBA" id="ARBA00006962"/>
    </source>
</evidence>
<feature type="domain" description="Glycosyl transferase family 28 C-terminal" evidence="5">
    <location>
        <begin position="212"/>
        <end position="356"/>
    </location>
</feature>
<dbReference type="Proteomes" id="UP000242520">
    <property type="component" value="Unassembled WGS sequence"/>
</dbReference>
<comment type="subcellular location">
    <subcellularLocation>
        <location evidence="1">Membrane</location>
    </subcellularLocation>
</comment>
<evidence type="ECO:0000313" key="8">
    <source>
        <dbReference type="Proteomes" id="UP000242520"/>
    </source>
</evidence>
<dbReference type="EMBL" id="FQXH01000010">
    <property type="protein sequence ID" value="SHH19378.1"/>
    <property type="molecule type" value="Genomic_DNA"/>
</dbReference>
<proteinExistence type="inferred from homology"/>
<gene>
    <name evidence="7" type="ORF">SAMN02744040_01160</name>
</gene>
<dbReference type="Pfam" id="PF04101">
    <property type="entry name" value="Glyco_tran_28_C"/>
    <property type="match status" value="1"/>
</dbReference>
<dbReference type="Gene3D" id="3.40.50.2000">
    <property type="entry name" value="Glycogen Phosphorylase B"/>
    <property type="match status" value="1"/>
</dbReference>
<reference evidence="8" key="1">
    <citation type="submission" date="2016-11" db="EMBL/GenBank/DDBJ databases">
        <authorList>
            <person name="Varghese N."/>
            <person name="Submissions S."/>
        </authorList>
    </citation>
    <scope>NUCLEOTIDE SEQUENCE [LARGE SCALE GENOMIC DNA]</scope>
    <source>
        <strain evidence="8">DSM 15285</strain>
    </source>
</reference>
<dbReference type="OrthoDB" id="9815663at2"/>
<evidence type="ECO:0000259" key="6">
    <source>
        <dbReference type="Pfam" id="PF06925"/>
    </source>
</evidence>
<dbReference type="AlphaFoldDB" id="A0A1M5QZP4"/>
<dbReference type="InterPro" id="IPR050519">
    <property type="entry name" value="Glycosyltransf_28_UgtP"/>
</dbReference>
<evidence type="ECO:0000256" key="1">
    <source>
        <dbReference type="ARBA" id="ARBA00004370"/>
    </source>
</evidence>
<keyword evidence="4 7" id="KW-0808">Transferase</keyword>
<dbReference type="PANTHER" id="PTHR43025">
    <property type="entry name" value="MONOGALACTOSYLDIACYLGLYCEROL SYNTHASE"/>
    <property type="match status" value="1"/>
</dbReference>
<protein>
    <submittedName>
        <fullName evidence="7">UDP-N-acetylglucosamine:LPS N-acetylglucosamine transferase</fullName>
    </submittedName>
</protein>